<dbReference type="Proteomes" id="UP000030520">
    <property type="component" value="Unassembled WGS sequence"/>
</dbReference>
<accession>A0ABR4YD38</accession>
<sequence>MQRRLKHAVPPLHQSQLRVLTALTPNFPLSIVAIRAFINIFIKKELGLSALPNQVASQT</sequence>
<proteinExistence type="predicted"/>
<dbReference type="EMBL" id="JRWM01000006">
    <property type="protein sequence ID" value="KHA61220.1"/>
    <property type="molecule type" value="Genomic_DNA"/>
</dbReference>
<organism evidence="1 2">
    <name type="scientific">Vibrio variabilis</name>
    <dbReference type="NCBI Taxonomy" id="990271"/>
    <lineage>
        <taxon>Bacteria</taxon>
        <taxon>Pseudomonadati</taxon>
        <taxon>Pseudomonadota</taxon>
        <taxon>Gammaproteobacteria</taxon>
        <taxon>Vibrionales</taxon>
        <taxon>Vibrionaceae</taxon>
        <taxon>Vibrio</taxon>
    </lineage>
</organism>
<evidence type="ECO:0000313" key="1">
    <source>
        <dbReference type="EMBL" id="KHA61220.1"/>
    </source>
</evidence>
<evidence type="ECO:0000313" key="2">
    <source>
        <dbReference type="Proteomes" id="UP000030520"/>
    </source>
</evidence>
<protein>
    <submittedName>
        <fullName evidence="1">Uncharacterized protein</fullName>
    </submittedName>
</protein>
<name>A0ABR4YD38_9VIBR</name>
<gene>
    <name evidence="1" type="ORF">NL53_06150</name>
</gene>
<keyword evidence="2" id="KW-1185">Reference proteome</keyword>
<reference evidence="1 2" key="1">
    <citation type="submission" date="2014-10" db="EMBL/GenBank/DDBJ databases">
        <title>Genome sequencing of Vibrio variabilis T01.</title>
        <authorList>
            <person name="Chan K.-G."/>
            <person name="Mohamad N.I."/>
        </authorList>
    </citation>
    <scope>NUCLEOTIDE SEQUENCE [LARGE SCALE GENOMIC DNA]</scope>
    <source>
        <strain evidence="1 2">T01</strain>
    </source>
</reference>
<comment type="caution">
    <text evidence="1">The sequence shown here is derived from an EMBL/GenBank/DDBJ whole genome shotgun (WGS) entry which is preliminary data.</text>
</comment>